<proteinExistence type="predicted"/>
<gene>
    <name evidence="1" type="ORF">BC351_00505</name>
</gene>
<dbReference type="AlphaFoldDB" id="A0A1V4HS90"/>
<reference evidence="2" key="1">
    <citation type="submission" date="2016-07" db="EMBL/GenBank/DDBJ databases">
        <authorList>
            <person name="Florea S."/>
            <person name="Webb J.S."/>
            <person name="Jaromczyk J."/>
            <person name="Schardl C.L."/>
        </authorList>
    </citation>
    <scope>NUCLEOTIDE SEQUENCE [LARGE SCALE GENOMIC DNA]</scope>
    <source>
        <strain evidence="2">CY1</strain>
    </source>
</reference>
<organism evidence="1 2">
    <name type="scientific">Paenibacillus ferrarius</name>
    <dbReference type="NCBI Taxonomy" id="1469647"/>
    <lineage>
        <taxon>Bacteria</taxon>
        <taxon>Bacillati</taxon>
        <taxon>Bacillota</taxon>
        <taxon>Bacilli</taxon>
        <taxon>Bacillales</taxon>
        <taxon>Paenibacillaceae</taxon>
        <taxon>Paenibacillus</taxon>
    </lineage>
</organism>
<comment type="caution">
    <text evidence="1">The sequence shown here is derived from an EMBL/GenBank/DDBJ whole genome shotgun (WGS) entry which is preliminary data.</text>
</comment>
<evidence type="ECO:0000313" key="1">
    <source>
        <dbReference type="EMBL" id="OPH61757.1"/>
    </source>
</evidence>
<sequence>MSKLTQNDIEWLIDMVQRGELTADQANVEKVRMARVQVVSKLSSQVRKALNAAVKTGYLAHKKKEERKPEVYYHPDFEHMANEERNKHELEIISALAGIVARPYENILGGN</sequence>
<dbReference type="OrthoDB" id="2665165at2"/>
<dbReference type="EMBL" id="MBTG01000001">
    <property type="protein sequence ID" value="OPH61757.1"/>
    <property type="molecule type" value="Genomic_DNA"/>
</dbReference>
<protein>
    <submittedName>
        <fullName evidence="1">Uncharacterized protein</fullName>
    </submittedName>
</protein>
<accession>A0A1V4HS90</accession>
<evidence type="ECO:0000313" key="2">
    <source>
        <dbReference type="Proteomes" id="UP000190626"/>
    </source>
</evidence>
<dbReference type="STRING" id="1469647.BC351_00505"/>
<name>A0A1V4HS90_9BACL</name>
<dbReference type="RefSeq" id="WP_079408753.1">
    <property type="nucleotide sequence ID" value="NZ_MBTG01000001.1"/>
</dbReference>
<keyword evidence="2" id="KW-1185">Reference proteome</keyword>
<dbReference type="Proteomes" id="UP000190626">
    <property type="component" value="Unassembled WGS sequence"/>
</dbReference>